<dbReference type="PANTHER" id="PTHR30563:SF0">
    <property type="entry name" value="DNA RECOMBINATION PROTEIN RMUC"/>
    <property type="match status" value="1"/>
</dbReference>
<proteinExistence type="inferred from homology"/>
<comment type="similarity">
    <text evidence="2">Belongs to the RmuC family.</text>
</comment>
<evidence type="ECO:0000256" key="7">
    <source>
        <dbReference type="SAM" id="MobiDB-lite"/>
    </source>
</evidence>
<dbReference type="EMBL" id="NHSD01000292">
    <property type="protein sequence ID" value="MBK5928164.1"/>
    <property type="molecule type" value="Genomic_DNA"/>
</dbReference>
<evidence type="ECO:0000256" key="5">
    <source>
        <dbReference type="ARBA" id="ARBA00023172"/>
    </source>
</evidence>
<accession>A0A934TMA7</accession>
<evidence type="ECO:0000256" key="3">
    <source>
        <dbReference type="ARBA" id="ARBA00021840"/>
    </source>
</evidence>
<dbReference type="Proteomes" id="UP000706333">
    <property type="component" value="Unassembled WGS sequence"/>
</dbReference>
<organism evidence="8 9">
    <name type="scientific">Rhodobaculum claviforme</name>
    <dbReference type="NCBI Taxonomy" id="1549854"/>
    <lineage>
        <taxon>Bacteria</taxon>
        <taxon>Pseudomonadati</taxon>
        <taxon>Pseudomonadota</taxon>
        <taxon>Alphaproteobacteria</taxon>
        <taxon>Rhodobacterales</taxon>
        <taxon>Paracoccaceae</taxon>
        <taxon>Rhodobaculum</taxon>
    </lineage>
</organism>
<feature type="coiled-coil region" evidence="6">
    <location>
        <begin position="182"/>
        <end position="209"/>
    </location>
</feature>
<name>A0A934TMA7_9RHOB</name>
<feature type="region of interest" description="Disordered" evidence="7">
    <location>
        <begin position="459"/>
        <end position="486"/>
    </location>
</feature>
<dbReference type="GO" id="GO:0006310">
    <property type="term" value="P:DNA recombination"/>
    <property type="evidence" value="ECO:0007669"/>
    <property type="project" value="UniProtKB-KW"/>
</dbReference>
<reference evidence="8" key="1">
    <citation type="submission" date="2017-05" db="EMBL/GenBank/DDBJ databases">
        <authorList>
            <person name="Imhoff J.F."/>
            <person name="Rahn T."/>
            <person name="Kuenzel S."/>
            <person name="Neulinger S.C."/>
        </authorList>
    </citation>
    <scope>NUCLEOTIDE SEQUENCE</scope>
    <source>
        <strain evidence="8">LMG 28126</strain>
    </source>
</reference>
<evidence type="ECO:0000256" key="4">
    <source>
        <dbReference type="ARBA" id="ARBA00023054"/>
    </source>
</evidence>
<feature type="compositionally biased region" description="Basic and acidic residues" evidence="7">
    <location>
        <begin position="476"/>
        <end position="486"/>
    </location>
</feature>
<dbReference type="Pfam" id="PF02646">
    <property type="entry name" value="RmuC"/>
    <property type="match status" value="1"/>
</dbReference>
<feature type="coiled-coil region" evidence="6">
    <location>
        <begin position="49"/>
        <end position="118"/>
    </location>
</feature>
<protein>
    <recommendedName>
        <fullName evidence="3">DNA recombination protein RmuC homolog</fullName>
    </recommendedName>
</protein>
<evidence type="ECO:0000256" key="2">
    <source>
        <dbReference type="ARBA" id="ARBA00009840"/>
    </source>
</evidence>
<evidence type="ECO:0000313" key="8">
    <source>
        <dbReference type="EMBL" id="MBK5928164.1"/>
    </source>
</evidence>
<comment type="caution">
    <text evidence="8">The sequence shown here is derived from an EMBL/GenBank/DDBJ whole genome shotgun (WGS) entry which is preliminary data.</text>
</comment>
<keyword evidence="5" id="KW-0233">DNA recombination</keyword>
<evidence type="ECO:0000256" key="6">
    <source>
        <dbReference type="SAM" id="Coils"/>
    </source>
</evidence>
<evidence type="ECO:0000313" key="9">
    <source>
        <dbReference type="Proteomes" id="UP000706333"/>
    </source>
</evidence>
<keyword evidence="9" id="KW-1185">Reference proteome</keyword>
<comment type="function">
    <text evidence="1">Involved in DNA recombination.</text>
</comment>
<keyword evidence="4 6" id="KW-0175">Coiled coil</keyword>
<dbReference type="AlphaFoldDB" id="A0A934TMA7"/>
<gene>
    <name evidence="8" type="ORF">CCR87_12625</name>
</gene>
<evidence type="ECO:0000256" key="1">
    <source>
        <dbReference type="ARBA" id="ARBA00003416"/>
    </source>
</evidence>
<dbReference type="PANTHER" id="PTHR30563">
    <property type="entry name" value="DNA RECOMBINATION PROTEIN RMUC"/>
    <property type="match status" value="1"/>
</dbReference>
<sequence length="486" mass="52966">MARLADLEATTRRAEAAEANAAARADDLAALTARAEGLEGSLRAATVTERDLTARAAALDARLESAERRLAERRTEAEARESAIAGLRGRLEAEQAAQRALQARIAGLTQELESEQARGAEKVALLSSVREDMQARFRDLADAALKTQAEVFSNTSFARLEATLTPLKEHVGHFEKELRAVHTETARDRERLKAEIAALSKRSEEVSHEAMALTRALKGDRQRQGAWGEMILESILERCGLREGEEYETQAHRTDDEGARLRPDVVVRIPGDRTLVIDSKVSLNDYAAAVNAEDAAEAAGHRKRHVAALRAHITGLSAKGYQRAEDASVDYVIMFVPIEGALSEALREDGGLTGFALERHITIATPTTLMMALRTVAHVWAVERRNRNAEAIADRAGKLYDKLVGFLENMETVGKRLDQAQAAYGDALGQLSRGRGNLLSQVETLKTLGAKATKTIATEFEDTAPPGTLAADPETDPPKFDRKADR</sequence>
<dbReference type="InterPro" id="IPR003798">
    <property type="entry name" value="DNA_recombination_RmuC"/>
</dbReference>
<reference evidence="8" key="2">
    <citation type="journal article" date="2020" name="Microorganisms">
        <title>Osmotic Adaptation and Compatible Solute Biosynthesis of Phototrophic Bacteria as Revealed from Genome Analyses.</title>
        <authorList>
            <person name="Imhoff J.F."/>
            <person name="Rahn T."/>
            <person name="Kunzel S."/>
            <person name="Keller A."/>
            <person name="Neulinger S.C."/>
        </authorList>
    </citation>
    <scope>NUCLEOTIDE SEQUENCE</scope>
    <source>
        <strain evidence="8">LMG 28126</strain>
    </source>
</reference>